<sequence>MPVTSPATKLQKDGNPAIKACNRKHRDARRLSFLNWNTGGLNSAKLDEIKIWLEDQQIDAAVLTETRMPFEAEWSDDKWLHVHTGTPADKGGGVFCLVSRRICTAQQLKWQPIVEGRLLHVQLQLKHRNVDIVGCLPFTVEELEQALRAIPIGKAVARPCAPGIVWKSMAPLIAPALHSILSDWWLGLKSHKVAGGLCIFLDIERAFDMVRTFCSQIELQQLMTNICITLHLLQELGMTINSAKCTALLAMKGSTHRALKAQLTAKRDGKVLQAGPDLCWPFASHAVSTGKPLASLMFAPKVDAPVRGQTLLSDGDLLNIKSQERGGRVLAIVQSKNWHHMKQERAACEYLASRCLLCDQFLGRTQELNHHLKTLHPEFWPSVSAKGKQLTQLHGDEVPCPYCHAMFQNIHQCTVWTQLALLMVYGGGETNSEGHPNLSKLTCEICHMTCGSPEQLHAHLARAHQLISSSFNPARDSLAGEPACNHCGALFESLESLRSHVNQGRCKKFDPDLPTEVLAIQDTWIDATCHGMLADKLREAHTRLQLTLRCQSCSGKYSRAADMAGHLQSAHAELWSASQPLTHAMIELYYETVGRHAFSALKIFMLENSPFIYMRCTDWSKCISEPSARAYCSQQYCLTVQPMADLHMEDTEDATNQVWQTFRDLAPMLDKTLKLTPNAPPKRQRKGEPSQKAQESNQDALSKVNLAQALTLLTKLTLQLDKDLQVLKKEDTFIFFFANKGKESSLHNLMQATETWVQKHQENQKAENPIRTMPLRQHLLQVLFNELLTKIEQLGNAQAGSDLLLAAQNNLILLKDNTCPYVQWDHTKKALVVSNRKPLSLKKLHQLCTDLLEAMVDINMVTKFHALPTGDKQNVSPWKLQVSLRQDTPWMMLQELCSSAIWLLLGTSLKAHSLTQSPLAYNLQKTLLPTRGPPKGKGKGKNKINQQTKTEDP</sequence>
<dbReference type="Proteomes" id="UP001152797">
    <property type="component" value="Unassembled WGS sequence"/>
</dbReference>
<keyword evidence="4" id="KW-0863">Zinc-finger</keyword>
<accession>A0A9P1CZL5</accession>
<evidence type="ECO:0000313" key="12">
    <source>
        <dbReference type="Proteomes" id="UP001152797"/>
    </source>
</evidence>
<dbReference type="GO" id="GO:0008270">
    <property type="term" value="F:zinc ion binding"/>
    <property type="evidence" value="ECO:0007669"/>
    <property type="project" value="UniProtKB-KW"/>
</dbReference>
<comment type="caution">
    <text evidence="9">The sequence shown here is derived from an EMBL/GenBank/DDBJ whole genome shotgun (WGS) entry which is preliminary data.</text>
</comment>
<evidence type="ECO:0000256" key="3">
    <source>
        <dbReference type="ARBA" id="ARBA00022737"/>
    </source>
</evidence>
<reference evidence="10" key="2">
    <citation type="submission" date="2024-04" db="EMBL/GenBank/DDBJ databases">
        <authorList>
            <person name="Chen Y."/>
            <person name="Shah S."/>
            <person name="Dougan E. K."/>
            <person name="Thang M."/>
            <person name="Chan C."/>
        </authorList>
    </citation>
    <scope>NUCLEOTIDE SEQUENCE [LARGE SCALE GENOMIC DNA]</scope>
</reference>
<evidence type="ECO:0000313" key="10">
    <source>
        <dbReference type="EMBL" id="CAL1153950.1"/>
    </source>
</evidence>
<evidence type="ECO:0000259" key="8">
    <source>
        <dbReference type="PROSITE" id="PS00028"/>
    </source>
</evidence>
<reference evidence="9" key="1">
    <citation type="submission" date="2022-10" db="EMBL/GenBank/DDBJ databases">
        <authorList>
            <person name="Chen Y."/>
            <person name="Dougan E. K."/>
            <person name="Chan C."/>
            <person name="Rhodes N."/>
            <person name="Thang M."/>
        </authorList>
    </citation>
    <scope>NUCLEOTIDE SEQUENCE</scope>
</reference>
<evidence type="ECO:0000256" key="2">
    <source>
        <dbReference type="ARBA" id="ARBA00022723"/>
    </source>
</evidence>
<evidence type="ECO:0000256" key="6">
    <source>
        <dbReference type="ARBA" id="ARBA00023242"/>
    </source>
</evidence>
<dbReference type="InterPro" id="IPR050888">
    <property type="entry name" value="ZnF_C2H2-type_TF"/>
</dbReference>
<dbReference type="InterPro" id="IPR013087">
    <property type="entry name" value="Znf_C2H2_type"/>
</dbReference>
<evidence type="ECO:0000313" key="11">
    <source>
        <dbReference type="EMBL" id="CAL4787887.1"/>
    </source>
</evidence>
<dbReference type="InterPro" id="IPR036691">
    <property type="entry name" value="Endo/exonu/phosph_ase_sf"/>
</dbReference>
<dbReference type="GO" id="GO:0005634">
    <property type="term" value="C:nucleus"/>
    <property type="evidence" value="ECO:0007669"/>
    <property type="project" value="UniProtKB-SubCell"/>
</dbReference>
<feature type="domain" description="C2H2-type" evidence="8">
    <location>
        <begin position="355"/>
        <end position="376"/>
    </location>
</feature>
<dbReference type="EMBL" id="CAMXCT030002802">
    <property type="protein sequence ID" value="CAL4787887.1"/>
    <property type="molecule type" value="Genomic_DNA"/>
</dbReference>
<dbReference type="SUPFAM" id="SSF56219">
    <property type="entry name" value="DNase I-like"/>
    <property type="match status" value="1"/>
</dbReference>
<protein>
    <submittedName>
        <fullName evidence="11">Multidrug and toxin extrusion protein 1</fullName>
    </submittedName>
</protein>
<evidence type="ECO:0000256" key="7">
    <source>
        <dbReference type="SAM" id="MobiDB-lite"/>
    </source>
</evidence>
<keyword evidence="6" id="KW-0539">Nucleus</keyword>
<evidence type="ECO:0000256" key="5">
    <source>
        <dbReference type="ARBA" id="ARBA00022833"/>
    </source>
</evidence>
<evidence type="ECO:0000313" key="9">
    <source>
        <dbReference type="EMBL" id="CAI4000575.1"/>
    </source>
</evidence>
<dbReference type="OrthoDB" id="10039931at2759"/>
<feature type="region of interest" description="Disordered" evidence="7">
    <location>
        <begin position="927"/>
        <end position="953"/>
    </location>
</feature>
<comment type="subcellular location">
    <subcellularLocation>
        <location evidence="1">Nucleus</location>
    </subcellularLocation>
</comment>
<dbReference type="SMART" id="SM00355">
    <property type="entry name" value="ZnF_C2H2"/>
    <property type="match status" value="4"/>
</dbReference>
<keyword evidence="2" id="KW-0479">Metal-binding</keyword>
<dbReference type="Gene3D" id="3.60.10.10">
    <property type="entry name" value="Endonuclease/exonuclease/phosphatase"/>
    <property type="match status" value="1"/>
</dbReference>
<dbReference type="AlphaFoldDB" id="A0A9P1CZL5"/>
<dbReference type="EMBL" id="CAMXCT010002802">
    <property type="protein sequence ID" value="CAI4000575.1"/>
    <property type="molecule type" value="Genomic_DNA"/>
</dbReference>
<evidence type="ECO:0000256" key="1">
    <source>
        <dbReference type="ARBA" id="ARBA00004123"/>
    </source>
</evidence>
<proteinExistence type="predicted"/>
<name>A0A9P1CZL5_9DINO</name>
<organism evidence="9">
    <name type="scientific">Cladocopium goreaui</name>
    <dbReference type="NCBI Taxonomy" id="2562237"/>
    <lineage>
        <taxon>Eukaryota</taxon>
        <taxon>Sar</taxon>
        <taxon>Alveolata</taxon>
        <taxon>Dinophyceae</taxon>
        <taxon>Suessiales</taxon>
        <taxon>Symbiodiniaceae</taxon>
        <taxon>Cladocopium</taxon>
    </lineage>
</organism>
<keyword evidence="12" id="KW-1185">Reference proteome</keyword>
<dbReference type="PANTHER" id="PTHR24406">
    <property type="entry name" value="TRANSCRIPTIONAL REPRESSOR CTCFL-RELATED"/>
    <property type="match status" value="1"/>
</dbReference>
<feature type="region of interest" description="Disordered" evidence="7">
    <location>
        <begin position="673"/>
        <end position="699"/>
    </location>
</feature>
<keyword evidence="3" id="KW-0677">Repeat</keyword>
<gene>
    <name evidence="9" type="ORF">C1SCF055_LOCUS26684</name>
</gene>
<evidence type="ECO:0000256" key="4">
    <source>
        <dbReference type="ARBA" id="ARBA00022771"/>
    </source>
</evidence>
<dbReference type="EMBL" id="CAMXCT020002802">
    <property type="protein sequence ID" value="CAL1153950.1"/>
    <property type="molecule type" value="Genomic_DNA"/>
</dbReference>
<keyword evidence="5" id="KW-0862">Zinc</keyword>
<feature type="domain" description="C2H2-type" evidence="8">
    <location>
        <begin position="550"/>
        <end position="571"/>
    </location>
</feature>
<dbReference type="PROSITE" id="PS00028">
    <property type="entry name" value="ZINC_FINGER_C2H2_1"/>
    <property type="match status" value="2"/>
</dbReference>
<feature type="compositionally biased region" description="Polar residues" evidence="7">
    <location>
        <begin position="943"/>
        <end position="953"/>
    </location>
</feature>